<protein>
    <submittedName>
        <fullName evidence="2">DUF2905 domain-containing protein</fullName>
    </submittedName>
</protein>
<evidence type="ECO:0000313" key="2">
    <source>
        <dbReference type="EMBL" id="HFT93607.1"/>
    </source>
</evidence>
<gene>
    <name evidence="2" type="ORF">ENX03_06680</name>
</gene>
<reference evidence="2" key="1">
    <citation type="journal article" date="2020" name="mSystems">
        <title>Genome- and Community-Level Interaction Insights into Carbon Utilization and Element Cycling Functions of Hydrothermarchaeota in Hydrothermal Sediment.</title>
        <authorList>
            <person name="Zhou Z."/>
            <person name="Liu Y."/>
            <person name="Xu W."/>
            <person name="Pan J."/>
            <person name="Luo Z.H."/>
            <person name="Li M."/>
        </authorList>
    </citation>
    <scope>NUCLEOTIDE SEQUENCE [LARGE SCALE GENOMIC DNA]</scope>
    <source>
        <strain evidence="2">SpSt-902</strain>
    </source>
</reference>
<keyword evidence="1" id="KW-0472">Membrane</keyword>
<accession>A0A7C3LU19</accession>
<comment type="caution">
    <text evidence="2">The sequence shown here is derived from an EMBL/GenBank/DDBJ whole genome shotgun (WGS) entry which is preliminary data.</text>
</comment>
<dbReference type="AlphaFoldDB" id="A0A7C3LU19"/>
<dbReference type="PANTHER" id="PTHR36443:SF1">
    <property type="entry name" value="BSR5223 PROTEIN"/>
    <property type="match status" value="1"/>
</dbReference>
<evidence type="ECO:0000256" key="1">
    <source>
        <dbReference type="SAM" id="Phobius"/>
    </source>
</evidence>
<keyword evidence="1" id="KW-1133">Transmembrane helix</keyword>
<dbReference type="InterPro" id="IPR021320">
    <property type="entry name" value="DUF2905"/>
</dbReference>
<dbReference type="PANTHER" id="PTHR36443">
    <property type="entry name" value="BSR5223 PROTEIN"/>
    <property type="match status" value="1"/>
</dbReference>
<sequence length="79" mass="8911">MMSRVFFVLGVVFLALSGVLFLLERWKGKGLFSVLGHLPGDIIVDRPGFRLYFPLMTSVLISVLLSLIFYLLSRFSGRS</sequence>
<feature type="transmembrane region" description="Helical" evidence="1">
    <location>
        <begin position="51"/>
        <end position="72"/>
    </location>
</feature>
<dbReference type="Pfam" id="PF11146">
    <property type="entry name" value="DUF2905"/>
    <property type="match status" value="1"/>
</dbReference>
<keyword evidence="1" id="KW-0812">Transmembrane</keyword>
<name>A0A7C3LU19_9BACT</name>
<proteinExistence type="predicted"/>
<organism evidence="2">
    <name type="scientific">Leptospirillum ferriphilum</name>
    <dbReference type="NCBI Taxonomy" id="178606"/>
    <lineage>
        <taxon>Bacteria</taxon>
        <taxon>Pseudomonadati</taxon>
        <taxon>Nitrospirota</taxon>
        <taxon>Nitrospiria</taxon>
        <taxon>Nitrospirales</taxon>
        <taxon>Nitrospiraceae</taxon>
        <taxon>Leptospirillum</taxon>
    </lineage>
</organism>
<dbReference type="EMBL" id="DTMM01000137">
    <property type="protein sequence ID" value="HFT93607.1"/>
    <property type="molecule type" value="Genomic_DNA"/>
</dbReference>